<dbReference type="RefSeq" id="XP_011409481.1">
    <property type="nucleotide sequence ID" value="XM_011411179.2"/>
</dbReference>
<evidence type="ECO:0000256" key="6">
    <source>
        <dbReference type="SAM" id="MobiDB-lite"/>
    </source>
</evidence>
<dbReference type="GO" id="GO:0004930">
    <property type="term" value="F:G protein-coupled receptor activity"/>
    <property type="evidence" value="ECO:0007669"/>
    <property type="project" value="InterPro"/>
</dbReference>
<keyword evidence="2 7" id="KW-0812">Transmembrane</keyword>
<reference evidence="10" key="1">
    <citation type="journal article" date="2010" name="Nature">
        <title>The Amphimedon queenslandica genome and the evolution of animal complexity.</title>
        <authorList>
            <person name="Srivastava M."/>
            <person name="Simakov O."/>
            <person name="Chapman J."/>
            <person name="Fahey B."/>
            <person name="Gauthier M.E."/>
            <person name="Mitros T."/>
            <person name="Richards G.S."/>
            <person name="Conaco C."/>
            <person name="Dacre M."/>
            <person name="Hellsten U."/>
            <person name="Larroux C."/>
            <person name="Putnam N.H."/>
            <person name="Stanke M."/>
            <person name="Adamska M."/>
            <person name="Darling A."/>
            <person name="Degnan S.M."/>
            <person name="Oakley T.H."/>
            <person name="Plachetzki D.C."/>
            <person name="Zhai Y."/>
            <person name="Adamski M."/>
            <person name="Calcino A."/>
            <person name="Cummins S.F."/>
            <person name="Goodstein D.M."/>
            <person name="Harris C."/>
            <person name="Jackson D.J."/>
            <person name="Leys S.P."/>
            <person name="Shu S."/>
            <person name="Woodcroft B.J."/>
            <person name="Vervoort M."/>
            <person name="Kosik K.S."/>
            <person name="Manning G."/>
            <person name="Degnan B.M."/>
            <person name="Rokhsar D.S."/>
        </authorList>
    </citation>
    <scope>NUCLEOTIDE SEQUENCE [LARGE SCALE GENOMIC DNA]</scope>
</reference>
<dbReference type="InterPro" id="IPR017978">
    <property type="entry name" value="GPCR_3_C"/>
</dbReference>
<evidence type="ECO:0000313" key="10">
    <source>
        <dbReference type="Proteomes" id="UP000007879"/>
    </source>
</evidence>
<dbReference type="InterPro" id="IPR050726">
    <property type="entry name" value="mGluR"/>
</dbReference>
<feature type="domain" description="G-protein coupled receptors family 3 profile" evidence="8">
    <location>
        <begin position="1"/>
        <end position="94"/>
    </location>
</feature>
<dbReference type="PANTHER" id="PTHR24060">
    <property type="entry name" value="METABOTROPIC GLUTAMATE RECEPTOR"/>
    <property type="match status" value="1"/>
</dbReference>
<dbReference type="GO" id="GO:0016020">
    <property type="term" value="C:membrane"/>
    <property type="evidence" value="ECO:0007669"/>
    <property type="project" value="UniProtKB-SubCell"/>
</dbReference>
<evidence type="ECO:0000256" key="1">
    <source>
        <dbReference type="ARBA" id="ARBA00004141"/>
    </source>
</evidence>
<dbReference type="Pfam" id="PF00003">
    <property type="entry name" value="7tm_3"/>
    <property type="match status" value="1"/>
</dbReference>
<accession>A0AAN0ITE9</accession>
<dbReference type="PRINTS" id="PR00248">
    <property type="entry name" value="GPCRMGR"/>
</dbReference>
<evidence type="ECO:0000256" key="7">
    <source>
        <dbReference type="SAM" id="Phobius"/>
    </source>
</evidence>
<dbReference type="KEGG" id="aqu:105316343"/>
<dbReference type="GeneID" id="105316343"/>
<keyword evidence="3 7" id="KW-1133">Transmembrane helix</keyword>
<evidence type="ECO:0000256" key="4">
    <source>
        <dbReference type="ARBA" id="ARBA00023136"/>
    </source>
</evidence>
<keyword evidence="10" id="KW-1185">Reference proteome</keyword>
<dbReference type="Proteomes" id="UP000007879">
    <property type="component" value="Unassembled WGS sequence"/>
</dbReference>
<feature type="transmembrane region" description="Helical" evidence="7">
    <location>
        <begin position="58"/>
        <end position="83"/>
    </location>
</feature>
<sequence length="135" mass="14838">MIYYTALLVASNILAVLTIRFPENFNESKYIASSTFALSVMWLGFISGYFASDVINQTAVIAFTVQMSALAVLICLFGPRVFLMIFLPSRNVKTLSVTGGVTPKALSTPRNSTAIPGLQRNGDNKKEKLSQEDYM</sequence>
<evidence type="ECO:0000259" key="8">
    <source>
        <dbReference type="PROSITE" id="PS50259"/>
    </source>
</evidence>
<feature type="transmembrane region" description="Helical" evidence="7">
    <location>
        <begin position="6"/>
        <end position="23"/>
    </location>
</feature>
<reference evidence="9" key="2">
    <citation type="submission" date="2024-06" db="UniProtKB">
        <authorList>
            <consortium name="EnsemblMetazoa"/>
        </authorList>
    </citation>
    <scope>IDENTIFICATION</scope>
</reference>
<protein>
    <recommendedName>
        <fullName evidence="8">G-protein coupled receptors family 3 profile domain-containing protein</fullName>
    </recommendedName>
</protein>
<evidence type="ECO:0000256" key="2">
    <source>
        <dbReference type="ARBA" id="ARBA00022692"/>
    </source>
</evidence>
<keyword evidence="5" id="KW-0325">Glycoprotein</keyword>
<evidence type="ECO:0000256" key="5">
    <source>
        <dbReference type="ARBA" id="ARBA00023180"/>
    </source>
</evidence>
<name>A0AAN0ITE9_AMPQE</name>
<proteinExistence type="predicted"/>
<dbReference type="AlphaFoldDB" id="A0AAN0ITE9"/>
<organism evidence="9 10">
    <name type="scientific">Amphimedon queenslandica</name>
    <name type="common">Sponge</name>
    <dbReference type="NCBI Taxonomy" id="400682"/>
    <lineage>
        <taxon>Eukaryota</taxon>
        <taxon>Metazoa</taxon>
        <taxon>Porifera</taxon>
        <taxon>Demospongiae</taxon>
        <taxon>Heteroscleromorpha</taxon>
        <taxon>Haplosclerida</taxon>
        <taxon>Niphatidae</taxon>
        <taxon>Amphimedon</taxon>
    </lineage>
</organism>
<dbReference type="EnsemblMetazoa" id="XM_011411179.2">
    <property type="protein sequence ID" value="XP_011409481.1"/>
    <property type="gene ID" value="LOC105316343"/>
</dbReference>
<dbReference type="InterPro" id="IPR000337">
    <property type="entry name" value="GPCR_3"/>
</dbReference>
<evidence type="ECO:0000256" key="3">
    <source>
        <dbReference type="ARBA" id="ARBA00022989"/>
    </source>
</evidence>
<comment type="subcellular location">
    <subcellularLocation>
        <location evidence="1">Membrane</location>
        <topology evidence="1">Multi-pass membrane protein</topology>
    </subcellularLocation>
</comment>
<feature type="transmembrane region" description="Helical" evidence="7">
    <location>
        <begin position="30"/>
        <end position="52"/>
    </location>
</feature>
<evidence type="ECO:0000313" key="9">
    <source>
        <dbReference type="EnsemblMetazoa" id="XP_011409481.1"/>
    </source>
</evidence>
<keyword evidence="4 7" id="KW-0472">Membrane</keyword>
<feature type="compositionally biased region" description="Basic and acidic residues" evidence="6">
    <location>
        <begin position="122"/>
        <end position="135"/>
    </location>
</feature>
<dbReference type="PROSITE" id="PS50259">
    <property type="entry name" value="G_PROTEIN_RECEP_F3_4"/>
    <property type="match status" value="1"/>
</dbReference>
<feature type="region of interest" description="Disordered" evidence="6">
    <location>
        <begin position="101"/>
        <end position="135"/>
    </location>
</feature>